<name>A0A640S8T2_9ACTN</name>
<gene>
    <name evidence="2" type="ORF">Scani_37360</name>
</gene>
<dbReference type="EMBL" id="BLIN01000005">
    <property type="protein sequence ID" value="GFE07468.1"/>
    <property type="molecule type" value="Genomic_DNA"/>
</dbReference>
<proteinExistence type="predicted"/>
<reference evidence="2 3" key="1">
    <citation type="submission" date="2019-12" db="EMBL/GenBank/DDBJ databases">
        <title>Whole genome shotgun sequence of Streptomyces caniferus NBRC 15389.</title>
        <authorList>
            <person name="Ichikawa N."/>
            <person name="Kimura A."/>
            <person name="Kitahashi Y."/>
            <person name="Komaki H."/>
            <person name="Tamura T."/>
        </authorList>
    </citation>
    <scope>NUCLEOTIDE SEQUENCE [LARGE SCALE GENOMIC DNA]</scope>
    <source>
        <strain evidence="2 3">NBRC 15389</strain>
    </source>
</reference>
<dbReference type="AlphaFoldDB" id="A0A640S8T2"/>
<evidence type="ECO:0000256" key="1">
    <source>
        <dbReference type="SAM" id="MobiDB-lite"/>
    </source>
</evidence>
<feature type="compositionally biased region" description="Low complexity" evidence="1">
    <location>
        <begin position="88"/>
        <end position="99"/>
    </location>
</feature>
<comment type="caution">
    <text evidence="2">The sequence shown here is derived from an EMBL/GenBank/DDBJ whole genome shotgun (WGS) entry which is preliminary data.</text>
</comment>
<organism evidence="2 3">
    <name type="scientific">Streptomyces caniferus</name>
    <dbReference type="NCBI Taxonomy" id="285557"/>
    <lineage>
        <taxon>Bacteria</taxon>
        <taxon>Bacillati</taxon>
        <taxon>Actinomycetota</taxon>
        <taxon>Actinomycetes</taxon>
        <taxon>Kitasatosporales</taxon>
        <taxon>Streptomycetaceae</taxon>
        <taxon>Streptomyces</taxon>
    </lineage>
</organism>
<sequence length="112" mass="12696">MRAWRAHDTMSSARAGERRTSGDNLPWCTEYSTVVLPTSQGGENLPSRSHRITREWDTTDMSTSTHTASPTPIYEELVEEHGDILAQAREAAERSQQTASQALDWSDLRRRH</sequence>
<evidence type="ECO:0000313" key="3">
    <source>
        <dbReference type="Proteomes" id="UP000435837"/>
    </source>
</evidence>
<dbReference type="Proteomes" id="UP000435837">
    <property type="component" value="Unassembled WGS sequence"/>
</dbReference>
<feature type="compositionally biased region" description="Polar residues" evidence="1">
    <location>
        <begin position="59"/>
        <end position="70"/>
    </location>
</feature>
<accession>A0A640S8T2</accession>
<feature type="region of interest" description="Disordered" evidence="1">
    <location>
        <begin position="1"/>
        <end position="70"/>
    </location>
</feature>
<evidence type="ECO:0000313" key="2">
    <source>
        <dbReference type="EMBL" id="GFE07468.1"/>
    </source>
</evidence>
<feature type="region of interest" description="Disordered" evidence="1">
    <location>
        <begin position="88"/>
        <end position="112"/>
    </location>
</feature>
<feature type="compositionally biased region" description="Polar residues" evidence="1">
    <location>
        <begin position="30"/>
        <end position="42"/>
    </location>
</feature>
<protein>
    <submittedName>
        <fullName evidence="2">Uncharacterized protein</fullName>
    </submittedName>
</protein>